<feature type="region of interest" description="Disordered" evidence="1">
    <location>
        <begin position="59"/>
        <end position="113"/>
    </location>
</feature>
<evidence type="ECO:0000256" key="1">
    <source>
        <dbReference type="SAM" id="MobiDB-lite"/>
    </source>
</evidence>
<dbReference type="RefSeq" id="XP_067923942.1">
    <property type="nucleotide sequence ID" value="XM_068064089.1"/>
</dbReference>
<dbReference type="EMBL" id="MIGC01001751">
    <property type="protein sequence ID" value="PHJ22265.1"/>
    <property type="molecule type" value="Genomic_DNA"/>
</dbReference>
<keyword evidence="2" id="KW-0732">Signal</keyword>
<feature type="signal peptide" evidence="2">
    <location>
        <begin position="1"/>
        <end position="25"/>
    </location>
</feature>
<name>A0A2C6L354_9APIC</name>
<dbReference type="Proteomes" id="UP000221165">
    <property type="component" value="Unassembled WGS sequence"/>
</dbReference>
<feature type="chain" id="PRO_5013174742" evidence="2">
    <location>
        <begin position="26"/>
        <end position="229"/>
    </location>
</feature>
<proteinExistence type="predicted"/>
<comment type="caution">
    <text evidence="3">The sequence shown here is derived from an EMBL/GenBank/DDBJ whole genome shotgun (WGS) entry which is preliminary data.</text>
</comment>
<accession>A0A2C6L354</accession>
<feature type="compositionally biased region" description="Basic and acidic residues" evidence="1">
    <location>
        <begin position="75"/>
        <end position="110"/>
    </location>
</feature>
<gene>
    <name evidence="3" type="ORF">CSUI_003894</name>
</gene>
<organism evidence="3 4">
    <name type="scientific">Cystoisospora suis</name>
    <dbReference type="NCBI Taxonomy" id="483139"/>
    <lineage>
        <taxon>Eukaryota</taxon>
        <taxon>Sar</taxon>
        <taxon>Alveolata</taxon>
        <taxon>Apicomplexa</taxon>
        <taxon>Conoidasida</taxon>
        <taxon>Coccidia</taxon>
        <taxon>Eucoccidiorida</taxon>
        <taxon>Eimeriorina</taxon>
        <taxon>Sarcocystidae</taxon>
        <taxon>Cystoisospora</taxon>
    </lineage>
</organism>
<evidence type="ECO:0000256" key="2">
    <source>
        <dbReference type="SAM" id="SignalP"/>
    </source>
</evidence>
<dbReference type="GeneID" id="94427300"/>
<evidence type="ECO:0000313" key="4">
    <source>
        <dbReference type="Proteomes" id="UP000221165"/>
    </source>
</evidence>
<keyword evidence="4" id="KW-1185">Reference proteome</keyword>
<keyword evidence="3" id="KW-0472">Membrane</keyword>
<protein>
    <submittedName>
        <fullName evidence="3">Transmembrane protein</fullName>
    </submittedName>
</protein>
<reference evidence="3 4" key="1">
    <citation type="journal article" date="2017" name="Int. J. Parasitol.">
        <title>The genome of the protozoan parasite Cystoisospora suis and a reverse vaccinology approach to identify vaccine candidates.</title>
        <authorList>
            <person name="Palmieri N."/>
            <person name="Shrestha A."/>
            <person name="Ruttkowski B."/>
            <person name="Beck T."/>
            <person name="Vogl C."/>
            <person name="Tomley F."/>
            <person name="Blake D.P."/>
            <person name="Joachim A."/>
        </authorList>
    </citation>
    <scope>NUCLEOTIDE SEQUENCE [LARGE SCALE GENOMIC DNA]</scope>
    <source>
        <strain evidence="3 4">Wien I</strain>
    </source>
</reference>
<evidence type="ECO:0000313" key="3">
    <source>
        <dbReference type="EMBL" id="PHJ22265.1"/>
    </source>
</evidence>
<sequence>MFKLAQLLPLFLWLLLPGFSFWARGLSGASEVADKAGRLEVPPLGHRLARALQAPSLLELRSKKDDDDDDDDDDDKKGKGDHESEKKKEEVKGHSEKGTKEKHAEMHGHGGPDIIQPAIHFPYLLDKAWRKTRRALKYIRKATSTLDTLQGELDAIPRDLKAIPSVSGAVKIQADEKEVTLAEIHKDYRHLEQQLYTLSGYLSMARGQINTKLVQLLPQPPAQGAAPPH</sequence>
<keyword evidence="3" id="KW-0812">Transmembrane</keyword>
<dbReference type="VEuPathDB" id="ToxoDB:CSUI_003894"/>
<dbReference type="AlphaFoldDB" id="A0A2C6L354"/>